<dbReference type="Proteomes" id="UP001302367">
    <property type="component" value="Chromosome 4"/>
</dbReference>
<dbReference type="EMBL" id="CP134187">
    <property type="protein sequence ID" value="WPB02572.1"/>
    <property type="molecule type" value="Genomic_DNA"/>
</dbReference>
<evidence type="ECO:0000256" key="1">
    <source>
        <dbReference type="SAM" id="Coils"/>
    </source>
</evidence>
<keyword evidence="6" id="KW-1185">Reference proteome</keyword>
<evidence type="ECO:0000313" key="6">
    <source>
        <dbReference type="Proteomes" id="UP001302367"/>
    </source>
</evidence>
<sequence>MAATANHRAKGTRVKEPRVNGTTANDKENVSRQKVKKQKKRKEAYNVNAIFDQAERERKNAHRESPRDVLSPKFTGVEKASLGKFGVFSRVKQKAETGARNQSVSTPDVEALHDFAKQKKGLPQSFGIVETLEPYIQESTSAWARKMEDSRKQLDAARNGVDPATGRSLNKSGVPSREDFDALAQEIEETNRPFEDGHLMMRFKNPDDPANHIIKEVRIGDITDRFFKRCAQHKVKQKQLDEEHEAIEEEIAQLKQEIIDDAAKAAKDMEKHARALEEEVAAIEADAKAERAELKEQQKKNTALLNKKIQELVDMF</sequence>
<proteinExistence type="predicted"/>
<protein>
    <submittedName>
        <fullName evidence="3">Uncharacterized protein</fullName>
    </submittedName>
</protein>
<dbReference type="Proteomes" id="UP000230605">
    <property type="component" value="Chromosome 4"/>
</dbReference>
<reference evidence="4 6" key="2">
    <citation type="submission" date="2023-09" db="EMBL/GenBank/DDBJ databases">
        <title>Complete-Gapless Cercospora beticola genome.</title>
        <authorList>
            <person name="Wyatt N.A."/>
            <person name="Spanner R.E."/>
            <person name="Bolton M.D."/>
        </authorList>
    </citation>
    <scope>NUCLEOTIDE SEQUENCE [LARGE SCALE GENOMIC DNA]</scope>
    <source>
        <strain evidence="4">Cb09-40</strain>
    </source>
</reference>
<evidence type="ECO:0000313" key="4">
    <source>
        <dbReference type="EMBL" id="WPB02572.1"/>
    </source>
</evidence>
<dbReference type="OrthoDB" id="3644217at2759"/>
<evidence type="ECO:0000313" key="3">
    <source>
        <dbReference type="EMBL" id="PIA93935.1"/>
    </source>
</evidence>
<organism evidence="3 5">
    <name type="scientific">Cercospora beticola</name>
    <name type="common">Sugarbeet leaf spot fungus</name>
    <dbReference type="NCBI Taxonomy" id="122368"/>
    <lineage>
        <taxon>Eukaryota</taxon>
        <taxon>Fungi</taxon>
        <taxon>Dikarya</taxon>
        <taxon>Ascomycota</taxon>
        <taxon>Pezizomycotina</taxon>
        <taxon>Dothideomycetes</taxon>
        <taxon>Dothideomycetidae</taxon>
        <taxon>Mycosphaerellales</taxon>
        <taxon>Mycosphaerellaceae</taxon>
        <taxon>Cercospora</taxon>
    </lineage>
</organism>
<feature type="compositionally biased region" description="Basic residues" evidence="2">
    <location>
        <begin position="33"/>
        <end position="42"/>
    </location>
</feature>
<accession>A0A2G5HN32</accession>
<name>A0A2G5HN32_CERBT</name>
<feature type="compositionally biased region" description="Basic and acidic residues" evidence="2">
    <location>
        <begin position="53"/>
        <end position="67"/>
    </location>
</feature>
<feature type="region of interest" description="Disordered" evidence="2">
    <location>
        <begin position="1"/>
        <end position="72"/>
    </location>
</feature>
<feature type="coiled-coil region" evidence="1">
    <location>
        <begin position="230"/>
        <end position="307"/>
    </location>
</feature>
<keyword evidence="1" id="KW-0175">Coiled coil</keyword>
<dbReference type="EMBL" id="LKMD01000105">
    <property type="protein sequence ID" value="PIA93935.1"/>
    <property type="molecule type" value="Genomic_DNA"/>
</dbReference>
<gene>
    <name evidence="3" type="ORF">CB0940_05252</name>
    <name evidence="4" type="ORF">RHO25_007208</name>
</gene>
<evidence type="ECO:0000256" key="2">
    <source>
        <dbReference type="SAM" id="MobiDB-lite"/>
    </source>
</evidence>
<reference evidence="3 5" key="1">
    <citation type="submission" date="2015-10" db="EMBL/GenBank/DDBJ databases">
        <title>The cercosporin biosynthetic gene cluster was horizontally transferred to several fungal lineages and shown to be expanded in Cercospora beticola based on microsynteny with recipient genomes.</title>
        <authorList>
            <person name="De Jonge R."/>
            <person name="Ebert M.K."/>
            <person name="Suttle J.C."/>
            <person name="Jurick Ii W.M."/>
            <person name="Secor G.A."/>
            <person name="Thomma B.P."/>
            <person name="Van De Peer Y."/>
            <person name="Bolton M.D."/>
        </authorList>
    </citation>
    <scope>NUCLEOTIDE SEQUENCE [LARGE SCALE GENOMIC DNA]</scope>
    <source>
        <strain evidence="3 5">09-40</strain>
    </source>
</reference>
<feature type="region of interest" description="Disordered" evidence="2">
    <location>
        <begin position="155"/>
        <end position="176"/>
    </location>
</feature>
<evidence type="ECO:0000313" key="5">
    <source>
        <dbReference type="Proteomes" id="UP000230605"/>
    </source>
</evidence>
<dbReference type="AlphaFoldDB" id="A0A2G5HN32"/>